<reference evidence="1" key="1">
    <citation type="journal article" date="2023" name="Science">
        <title>Genome structures resolve the early diversification of teleost fishes.</title>
        <authorList>
            <person name="Parey E."/>
            <person name="Louis A."/>
            <person name="Montfort J."/>
            <person name="Bouchez O."/>
            <person name="Roques C."/>
            <person name="Iampietro C."/>
            <person name="Lluch J."/>
            <person name="Castinel A."/>
            <person name="Donnadieu C."/>
            <person name="Desvignes T."/>
            <person name="Floi Bucao C."/>
            <person name="Jouanno E."/>
            <person name="Wen M."/>
            <person name="Mejri S."/>
            <person name="Dirks R."/>
            <person name="Jansen H."/>
            <person name="Henkel C."/>
            <person name="Chen W.J."/>
            <person name="Zahm M."/>
            <person name="Cabau C."/>
            <person name="Klopp C."/>
            <person name="Thompson A.W."/>
            <person name="Robinson-Rechavi M."/>
            <person name="Braasch I."/>
            <person name="Lecointre G."/>
            <person name="Bobe J."/>
            <person name="Postlethwait J.H."/>
            <person name="Berthelot C."/>
            <person name="Roest Crollius H."/>
            <person name="Guiguen Y."/>
        </authorList>
    </citation>
    <scope>NUCLEOTIDE SEQUENCE</scope>
    <source>
        <strain evidence="1">NC1722</strain>
    </source>
</reference>
<name>A0AAD7R6K9_9TELE</name>
<accession>A0AAD7R6K9</accession>
<dbReference type="Proteomes" id="UP001221898">
    <property type="component" value="Unassembled WGS sequence"/>
</dbReference>
<evidence type="ECO:0000313" key="2">
    <source>
        <dbReference type="Proteomes" id="UP001221898"/>
    </source>
</evidence>
<organism evidence="1 2">
    <name type="scientific">Aldrovandia affinis</name>
    <dbReference type="NCBI Taxonomy" id="143900"/>
    <lineage>
        <taxon>Eukaryota</taxon>
        <taxon>Metazoa</taxon>
        <taxon>Chordata</taxon>
        <taxon>Craniata</taxon>
        <taxon>Vertebrata</taxon>
        <taxon>Euteleostomi</taxon>
        <taxon>Actinopterygii</taxon>
        <taxon>Neopterygii</taxon>
        <taxon>Teleostei</taxon>
        <taxon>Notacanthiformes</taxon>
        <taxon>Halosauridae</taxon>
        <taxon>Aldrovandia</taxon>
    </lineage>
</organism>
<dbReference type="AlphaFoldDB" id="A0AAD7R6K9"/>
<comment type="caution">
    <text evidence="1">The sequence shown here is derived from an EMBL/GenBank/DDBJ whole genome shotgun (WGS) entry which is preliminary data.</text>
</comment>
<keyword evidence="2" id="KW-1185">Reference proteome</keyword>
<sequence>MTSVYSCNHDTKGTLDTAEGLGSSSTIIGQQVVFITSHAQRPGCGSLACHRATLAPHHNGGFGADQAERYSRARLNF</sequence>
<dbReference type="EMBL" id="JAINUG010000682">
    <property type="protein sequence ID" value="KAJ8362366.1"/>
    <property type="molecule type" value="Genomic_DNA"/>
</dbReference>
<evidence type="ECO:0000313" key="1">
    <source>
        <dbReference type="EMBL" id="KAJ8362366.1"/>
    </source>
</evidence>
<proteinExistence type="predicted"/>
<protein>
    <submittedName>
        <fullName evidence="1">Uncharacterized protein</fullName>
    </submittedName>
</protein>
<gene>
    <name evidence="1" type="ORF">AAFF_G00378200</name>
</gene>